<evidence type="ECO:0000256" key="2">
    <source>
        <dbReference type="SAM" id="SignalP"/>
    </source>
</evidence>
<sequence>MPRRWLAWCGLAFLLSGSVAAGGRPYARLHPAVYAGTYAVRFCMGTCPTGAGTEGVGRMGTLVLLAAPLRDARGRLGYKYLERGPINGCLLLGPWSGPAGYAQFDPDARRRRFLVWALEPDGRTVEFEFNRSPDAGNAMDLHLTPSGLGGTGGLWVDAGTPDTSRALPGNEIQARRIGEAQPARCPRLGEDSEAMKDVRWPRP</sequence>
<dbReference type="OrthoDB" id="9772911at2"/>
<gene>
    <name evidence="3" type="ORF">ATSB10_00040</name>
</gene>
<name>A0A160MXJ6_9GAMM</name>
<dbReference type="Proteomes" id="UP000077255">
    <property type="component" value="Chromosome"/>
</dbReference>
<feature type="compositionally biased region" description="Basic and acidic residues" evidence="1">
    <location>
        <begin position="187"/>
        <end position="203"/>
    </location>
</feature>
<feature type="region of interest" description="Disordered" evidence="1">
    <location>
        <begin position="177"/>
        <end position="203"/>
    </location>
</feature>
<keyword evidence="4" id="KW-1185">Reference proteome</keyword>
<dbReference type="AlphaFoldDB" id="A0A160MXJ6"/>
<evidence type="ECO:0000256" key="1">
    <source>
        <dbReference type="SAM" id="MobiDB-lite"/>
    </source>
</evidence>
<feature type="chain" id="PRO_5007818398" evidence="2">
    <location>
        <begin position="22"/>
        <end position="203"/>
    </location>
</feature>
<reference evidence="3 4" key="1">
    <citation type="submission" date="2016-02" db="EMBL/GenBank/DDBJ databases">
        <title>Complete genome sequencing and analysis of ATSB10, Dyella thiooxydans isolated from rhizosphere soil of sunflower (Helianthus annuus L.).</title>
        <authorList>
            <person name="Lee Y."/>
            <person name="Hwangbo K."/>
            <person name="Chung H."/>
            <person name="Yoo J."/>
            <person name="Kim K.Y."/>
            <person name="Sa T.M."/>
            <person name="Um Y."/>
            <person name="Madhaiyan M."/>
        </authorList>
    </citation>
    <scope>NUCLEOTIDE SEQUENCE [LARGE SCALE GENOMIC DNA]</scope>
    <source>
        <strain evidence="3 4">ATSB10</strain>
    </source>
</reference>
<keyword evidence="2" id="KW-0732">Signal</keyword>
<organism evidence="3 4">
    <name type="scientific">Dyella thiooxydans</name>
    <dbReference type="NCBI Taxonomy" id="445710"/>
    <lineage>
        <taxon>Bacteria</taxon>
        <taxon>Pseudomonadati</taxon>
        <taxon>Pseudomonadota</taxon>
        <taxon>Gammaproteobacteria</taxon>
        <taxon>Lysobacterales</taxon>
        <taxon>Rhodanobacteraceae</taxon>
        <taxon>Dyella</taxon>
    </lineage>
</organism>
<evidence type="ECO:0000313" key="3">
    <source>
        <dbReference type="EMBL" id="AND67458.1"/>
    </source>
</evidence>
<evidence type="ECO:0000313" key="4">
    <source>
        <dbReference type="Proteomes" id="UP000077255"/>
    </source>
</evidence>
<feature type="signal peptide" evidence="2">
    <location>
        <begin position="1"/>
        <end position="21"/>
    </location>
</feature>
<dbReference type="KEGG" id="dtx:ATSB10_00040"/>
<accession>A0A160MXJ6</accession>
<dbReference type="EMBL" id="CP014841">
    <property type="protein sequence ID" value="AND67458.1"/>
    <property type="molecule type" value="Genomic_DNA"/>
</dbReference>
<proteinExistence type="predicted"/>
<protein>
    <submittedName>
        <fullName evidence="3">Uncharacterized protein</fullName>
    </submittedName>
</protein>
<dbReference type="RefSeq" id="WP_063669858.1">
    <property type="nucleotide sequence ID" value="NZ_CP014841.1"/>
</dbReference>
<dbReference type="PATRIC" id="fig|445710.3.peg.4"/>